<dbReference type="PANTHER" id="PTHR43174">
    <property type="entry name" value="UDP-N-ACETYLGLUCOSAMINE 2-EPIMERASE"/>
    <property type="match status" value="1"/>
</dbReference>
<keyword evidence="1 4" id="KW-0413">Isomerase</keyword>
<dbReference type="InterPro" id="IPR029767">
    <property type="entry name" value="WecB-like"/>
</dbReference>
<sequence length="453" mass="48348">MIPYEERTRVLVVIGTRPEAIKMIPVIRALQASETFRPVVIATGQHTDLVDELLRRSGMRVDANLRVSEASDGVRPTLNGMFARVMTGIDRIWASDTVDEPFRADGRRRVSGAAACLVHGDTSSAAAAALAAFNLQIPVVHVEAGLRTSNLLSPFPEEGNRQLISRIAALHLAPTTANKMNLVREGVDYDRVLVTGNTSIDMLSWASSWAGGFGPGLEALEPDSDGSGPRIVLVTAHRRENWGAGLERIAAAVRTLAERYPETRFAIPMHPNPVARAPLQAALAHLPNAHLVEPREYLDFARLMDAAHLIITDSGGVQEEAPALGTPVLVARDTTERQEGVQAGTLTLVGTDPERIVAEAALLLDDAAAYAARSAKRNPYGDGRASERIVQALEHILREGRAPAELTGDALREAVRRRLGLDAADTLATEAPAAATESSAAPESAAAPEAPHG</sequence>
<comment type="similarity">
    <text evidence="2 4">Belongs to the UDP-N-acetylglucosamine 2-epimerase family.</text>
</comment>
<feature type="domain" description="UDP-N-acetylglucosamine 2-epimerase" evidence="6">
    <location>
        <begin position="28"/>
        <end position="394"/>
    </location>
</feature>
<evidence type="ECO:0000256" key="1">
    <source>
        <dbReference type="ARBA" id="ARBA00023235"/>
    </source>
</evidence>
<keyword evidence="8" id="KW-1185">Reference proteome</keyword>
<dbReference type="Gene3D" id="3.40.50.2000">
    <property type="entry name" value="Glycogen Phosphorylase B"/>
    <property type="match status" value="2"/>
</dbReference>
<dbReference type="GO" id="GO:0008761">
    <property type="term" value="F:UDP-N-acetylglucosamine 2-epimerase activity"/>
    <property type="evidence" value="ECO:0007669"/>
    <property type="project" value="UniProtKB-EC"/>
</dbReference>
<dbReference type="NCBIfam" id="TIGR00236">
    <property type="entry name" value="wecB"/>
    <property type="match status" value="1"/>
</dbReference>
<dbReference type="EMBL" id="CP095045">
    <property type="protein sequence ID" value="UOQ55912.1"/>
    <property type="molecule type" value="Genomic_DNA"/>
</dbReference>
<evidence type="ECO:0000313" key="8">
    <source>
        <dbReference type="Proteomes" id="UP000831786"/>
    </source>
</evidence>
<evidence type="ECO:0000256" key="4">
    <source>
        <dbReference type="RuleBase" id="RU003513"/>
    </source>
</evidence>
<protein>
    <recommendedName>
        <fullName evidence="3">UDP-N-acetylglucosamine 2-epimerase (non-hydrolyzing)</fullName>
        <ecNumber evidence="3">5.1.3.14</ecNumber>
    </recommendedName>
</protein>
<dbReference type="InterPro" id="IPR003331">
    <property type="entry name" value="UDP_GlcNAc_Epimerase_2_dom"/>
</dbReference>
<dbReference type="RefSeq" id="WP_244725988.1">
    <property type="nucleotide sequence ID" value="NZ_CP095045.1"/>
</dbReference>
<dbReference type="EC" id="5.1.3.14" evidence="3"/>
<evidence type="ECO:0000256" key="3">
    <source>
        <dbReference type="ARBA" id="ARBA00038858"/>
    </source>
</evidence>
<evidence type="ECO:0000259" key="6">
    <source>
        <dbReference type="Pfam" id="PF02350"/>
    </source>
</evidence>
<proteinExistence type="inferred from homology"/>
<reference evidence="7 8" key="1">
    <citation type="submission" date="2022-04" db="EMBL/GenBank/DDBJ databases">
        <title>Leucobacter sp. isolated from rhizosphere of garlic.</title>
        <authorList>
            <person name="Won M."/>
            <person name="Lee C.-M."/>
            <person name="Woen H.-Y."/>
            <person name="Kwon S.-W."/>
        </authorList>
    </citation>
    <scope>NUCLEOTIDE SEQUENCE [LARGE SCALE GENOMIC DNA]</scope>
    <source>
        <strain evidence="7 8">H21R-40</strain>
    </source>
</reference>
<evidence type="ECO:0000313" key="7">
    <source>
        <dbReference type="EMBL" id="UOQ55912.1"/>
    </source>
</evidence>
<name>A0ABY4FGW2_9MICO</name>
<dbReference type="PANTHER" id="PTHR43174:SF2">
    <property type="entry name" value="UDP-N-ACETYLGLUCOSAMINE 2-EPIMERASE"/>
    <property type="match status" value="1"/>
</dbReference>
<evidence type="ECO:0000256" key="5">
    <source>
        <dbReference type="SAM" id="MobiDB-lite"/>
    </source>
</evidence>
<feature type="region of interest" description="Disordered" evidence="5">
    <location>
        <begin position="428"/>
        <end position="453"/>
    </location>
</feature>
<evidence type="ECO:0000256" key="2">
    <source>
        <dbReference type="ARBA" id="ARBA00038209"/>
    </source>
</evidence>
<dbReference type="CDD" id="cd03786">
    <property type="entry name" value="GTB_UDP-GlcNAc_2-Epimerase"/>
    <property type="match status" value="1"/>
</dbReference>
<organism evidence="7 8">
    <name type="scientific">Leucobacter allii</name>
    <dbReference type="NCBI Taxonomy" id="2932247"/>
    <lineage>
        <taxon>Bacteria</taxon>
        <taxon>Bacillati</taxon>
        <taxon>Actinomycetota</taxon>
        <taxon>Actinomycetes</taxon>
        <taxon>Micrococcales</taxon>
        <taxon>Microbacteriaceae</taxon>
        <taxon>Leucobacter</taxon>
    </lineage>
</organism>
<dbReference type="SUPFAM" id="SSF53756">
    <property type="entry name" value="UDP-Glycosyltransferase/glycogen phosphorylase"/>
    <property type="match status" value="1"/>
</dbReference>
<dbReference type="Pfam" id="PF02350">
    <property type="entry name" value="Epimerase_2"/>
    <property type="match status" value="1"/>
</dbReference>
<accession>A0ABY4FGW2</accession>
<dbReference type="Proteomes" id="UP000831786">
    <property type="component" value="Chromosome"/>
</dbReference>
<gene>
    <name evidence="7" type="primary">wecB</name>
    <name evidence="7" type="ORF">MUN78_09360</name>
</gene>